<feature type="region of interest" description="Disordered" evidence="7">
    <location>
        <begin position="192"/>
        <end position="250"/>
    </location>
</feature>
<dbReference type="SMART" id="SM00333">
    <property type="entry name" value="TUDOR"/>
    <property type="match status" value="1"/>
</dbReference>
<feature type="compositionally biased region" description="Basic and acidic residues" evidence="7">
    <location>
        <begin position="229"/>
        <end position="243"/>
    </location>
</feature>
<keyword evidence="4 6" id="KW-0804">Transcription</keyword>
<dbReference type="FunFam" id="2.30.30.140:FF:000079">
    <property type="entry name" value="Enhancer of polycomb-like transcription factor protein"/>
    <property type="match status" value="1"/>
</dbReference>
<sequence length="1651" mass="188797">MMEIRVEKIEESDIPKKPRSLDLQSIYVKRPRSSERKSSVKKEVSVWEVENKAPQKKLGSPFEEDGVVLPKSRKKNKKEVFLSSLVPTSKRQPNSSNVPKSNKDHISSVNRSNDTSNRSVTTDNLQGTNADAQHLANDLYSQLSGKTDGAYVTDVSKNKVFMSDSFLAPKRRRGISNSRKCKDPLSLETEISNPCHAKTNTDVQDNESIDKDDLNQKALNDKKRKKKKKVEECDMSGSHKDDSAPSTSAEHLSFIKDENRKAGNRKDHVKMSEQMNLRNRARSADNSVNSVPVSQYDEENLEENAARMLSSRFDPNCTDFCAKRLKGAADSANDIYFSQSNTERMKGSQGKVCSVGSAGSRTLRPRRHNGKSFARKRRHFYEVFLRDMDPHCLVKQRIRVFWPLDQNWYFGLIKGYDPVTRLHHVKYDDRDEEWINLQKERFKLLLFPSEVSSKFNFGKPGLEKENKEAEEVDTEESSYLGSLAESEPIISWLARTTRRATSCPSNTTKIHLRVSPLKDTGPSLLLEPPKGNIRMSQLDMRSNNLLPNCKKSDQLYDWNINGISERKRSIDSEEKKLPYVYFRKRFRNKKEDFKTKLTQHAVDCDQGGLASISSTVNSMAPVWEVKEKLTLVNFQQVIFELNLPLQCTLNFTSQCQSFGLFRSLYIADHGELVCGWPDVHMEVFFVDDIPGLRFILFEGCLKRSISLFCLIIKILNQHVEKYNFTDTEIPCSSIVLCISRLDNSREELLFLNLFSKVESSRWKRFEGKLKKLCTKEASISTPYIRANTLYFSTNEISHSSKQFEKFWEKTNLLHRPDMKKAVDPVLNNFVHCVPEEREKLFPCSLYLVNGSSFYPSLYQKLLIEKDTTSGAQTSVSSQKNADNANTSTIYASSSFDDPSKQAPERVGRSGPCFTEAAADHISSSIHTWSSGTCGDRYADTSRATGHQDVVAGIAGSDDVGNITGLGCVVQAERSPNEAATSVHALHFGSEYAEDSFPLKSHDDRHMISTTNVEAPLLEEVEKHNLQKGLLIQPHCSNLILEVKEHGIHSPTVPRSMWHRDRHTSLSRTFIHSPKLGSMDVMANGASSGYKRPRTQVSYSVLSGDYEHASKPLNNHQKVYSHKKVKKLVVNASSEYCRSSQNFSDSLLCEANVLVTHGDKCWREVGAKIQLDCDDQKNWRIRVQVSGDTKYVYKAYHVLQPGTTNRYTHAMMWKGGNEWTLEFTHRNQWYIFKQIYEACYNQNIRAASVKNIPIPGVRLLSDINDGFIEVPFARNSLKYFRYIGTEVDFALDPSHVLYDMDSEDEEWISSVRVSMDSADNKIPEVREDMFEKVMDRFEKLTYTQQCEELTNEDIEKYMADVGQTDSVEVIYDHWRQKRKKKGLPLIRQFQPPLWEQYQQQLKEWELNQSRMPIQSGGCYKKADIMRKPPMFAFCLRPRGLEVPYKDSKQRSHKKLMFNGHHNVLMREQDSFHNLGRKMDGFSLGEATGSSYESSDSYHGLQSRGTFSPKDTASTESLFAHDSSERLLDARYSRSNSKRIEAFLSPRYPQRTLFTYNQKSRNGVNKWNSEFCESSSVKQAPFNGFQRHHVDMDEFRLRDATSAAQHALNMAKLKREKAQWLLHKAELSLHRATVALMTAEAIKSFEEDIVGDG</sequence>
<accession>A0A8J5GCU4</accession>
<evidence type="ECO:0000256" key="6">
    <source>
        <dbReference type="RuleBase" id="RU361124"/>
    </source>
</evidence>
<feature type="region of interest" description="Disordered" evidence="7">
    <location>
        <begin position="1491"/>
        <end position="1510"/>
    </location>
</feature>
<dbReference type="PANTHER" id="PTHR14898">
    <property type="entry name" value="ENHANCER OF POLYCOMB"/>
    <property type="match status" value="1"/>
</dbReference>
<protein>
    <recommendedName>
        <fullName evidence="6">Enhancer of polycomb-like protein</fullName>
    </recommendedName>
</protein>
<dbReference type="CDD" id="cd20404">
    <property type="entry name" value="Tudor_Agenet_AtEML-like"/>
    <property type="match status" value="1"/>
</dbReference>
<feature type="compositionally biased region" description="Basic and acidic residues" evidence="7">
    <location>
        <begin position="897"/>
        <end position="907"/>
    </location>
</feature>
<feature type="region of interest" description="Disordered" evidence="7">
    <location>
        <begin position="347"/>
        <end position="369"/>
    </location>
</feature>
<evidence type="ECO:0000256" key="1">
    <source>
        <dbReference type="ARBA" id="ARBA00004123"/>
    </source>
</evidence>
<comment type="caution">
    <text evidence="9">The sequence shown here is derived from an EMBL/GenBank/DDBJ whole genome shotgun (WGS) entry which is preliminary data.</text>
</comment>
<dbReference type="Proteomes" id="UP000734854">
    <property type="component" value="Unassembled WGS sequence"/>
</dbReference>
<dbReference type="GO" id="GO:0005634">
    <property type="term" value="C:nucleus"/>
    <property type="evidence" value="ECO:0007669"/>
    <property type="project" value="UniProtKB-SubCell"/>
</dbReference>
<organism evidence="9 10">
    <name type="scientific">Zingiber officinale</name>
    <name type="common">Ginger</name>
    <name type="synonym">Amomum zingiber</name>
    <dbReference type="NCBI Taxonomy" id="94328"/>
    <lineage>
        <taxon>Eukaryota</taxon>
        <taxon>Viridiplantae</taxon>
        <taxon>Streptophyta</taxon>
        <taxon>Embryophyta</taxon>
        <taxon>Tracheophyta</taxon>
        <taxon>Spermatophyta</taxon>
        <taxon>Magnoliopsida</taxon>
        <taxon>Liliopsida</taxon>
        <taxon>Zingiberales</taxon>
        <taxon>Zingiberaceae</taxon>
        <taxon>Zingiber</taxon>
    </lineage>
</organism>
<gene>
    <name evidence="9" type="ORF">ZIOFF_045196</name>
</gene>
<feature type="compositionally biased region" description="Polar residues" evidence="7">
    <location>
        <begin position="107"/>
        <end position="127"/>
    </location>
</feature>
<feature type="compositionally biased region" description="Polar residues" evidence="7">
    <location>
        <begin position="1501"/>
        <end position="1510"/>
    </location>
</feature>
<dbReference type="InterPro" id="IPR019542">
    <property type="entry name" value="Enhancer_polycomb-like_N"/>
</dbReference>
<reference evidence="9 10" key="1">
    <citation type="submission" date="2020-08" db="EMBL/GenBank/DDBJ databases">
        <title>Plant Genome Project.</title>
        <authorList>
            <person name="Zhang R.-G."/>
        </authorList>
    </citation>
    <scope>NUCLEOTIDE SEQUENCE [LARGE SCALE GENOMIC DNA]</scope>
    <source>
        <tissue evidence="9">Rhizome</tissue>
    </source>
</reference>
<dbReference type="Gene3D" id="2.30.30.140">
    <property type="match status" value="1"/>
</dbReference>
<feature type="compositionally biased region" description="Basic and acidic residues" evidence="7">
    <location>
        <begin position="32"/>
        <end position="53"/>
    </location>
</feature>
<feature type="region of interest" description="Disordered" evidence="7">
    <location>
        <begin position="888"/>
        <end position="907"/>
    </location>
</feature>
<feature type="compositionally biased region" description="Polar residues" evidence="7">
    <location>
        <begin position="85"/>
        <end position="100"/>
    </location>
</feature>
<keyword evidence="3 6" id="KW-0805">Transcription regulation</keyword>
<dbReference type="GO" id="GO:0006357">
    <property type="term" value="P:regulation of transcription by RNA polymerase II"/>
    <property type="evidence" value="ECO:0007669"/>
    <property type="project" value="InterPro"/>
</dbReference>
<evidence type="ECO:0000259" key="8">
    <source>
        <dbReference type="SMART" id="SM00333"/>
    </source>
</evidence>
<comment type="subcellular location">
    <subcellularLocation>
        <location evidence="1 6">Nucleus</location>
    </subcellularLocation>
</comment>
<dbReference type="Pfam" id="PF10513">
    <property type="entry name" value="EPL1"/>
    <property type="match status" value="1"/>
</dbReference>
<feature type="region of interest" description="Disordered" evidence="7">
    <location>
        <begin position="20"/>
        <end position="127"/>
    </location>
</feature>
<evidence type="ECO:0000256" key="2">
    <source>
        <dbReference type="ARBA" id="ARBA00008035"/>
    </source>
</evidence>
<evidence type="ECO:0000313" key="10">
    <source>
        <dbReference type="Proteomes" id="UP000734854"/>
    </source>
</evidence>
<dbReference type="InterPro" id="IPR002999">
    <property type="entry name" value="Tudor"/>
</dbReference>
<proteinExistence type="inferred from homology"/>
<keyword evidence="5 6" id="KW-0539">Nucleus</keyword>
<evidence type="ECO:0000256" key="4">
    <source>
        <dbReference type="ARBA" id="ARBA00023163"/>
    </source>
</evidence>
<dbReference type="EMBL" id="JACMSC010000012">
    <property type="protein sequence ID" value="KAG6497297.1"/>
    <property type="molecule type" value="Genomic_DNA"/>
</dbReference>
<evidence type="ECO:0000256" key="3">
    <source>
        <dbReference type="ARBA" id="ARBA00023015"/>
    </source>
</evidence>
<dbReference type="GO" id="GO:0035267">
    <property type="term" value="C:NuA4 histone acetyltransferase complex"/>
    <property type="evidence" value="ECO:0007669"/>
    <property type="project" value="InterPro"/>
</dbReference>
<keyword evidence="10" id="KW-1185">Reference proteome</keyword>
<feature type="domain" description="Tudor" evidence="8">
    <location>
        <begin position="389"/>
        <end position="448"/>
    </location>
</feature>
<name>A0A8J5GCU4_ZINOF</name>
<dbReference type="InterPro" id="IPR024943">
    <property type="entry name" value="Enhancer_polycomb"/>
</dbReference>
<evidence type="ECO:0000256" key="7">
    <source>
        <dbReference type="SAM" id="MobiDB-lite"/>
    </source>
</evidence>
<evidence type="ECO:0000256" key="5">
    <source>
        <dbReference type="ARBA" id="ARBA00023242"/>
    </source>
</evidence>
<evidence type="ECO:0000313" key="9">
    <source>
        <dbReference type="EMBL" id="KAG6497297.1"/>
    </source>
</evidence>
<comment type="similarity">
    <text evidence="2 6">Belongs to the enhancer of polycomb family.</text>
</comment>
<feature type="compositionally biased region" description="Basic and acidic residues" evidence="7">
    <location>
        <begin position="208"/>
        <end position="221"/>
    </location>
</feature>